<feature type="domain" description="Bifunctional inhibitor/plant lipid transfer protein/seed storage helical" evidence="4">
    <location>
        <begin position="39"/>
        <end position="111"/>
    </location>
</feature>
<dbReference type="AlphaFoldDB" id="A0A151QVQ1"/>
<dbReference type="InterPro" id="IPR000528">
    <property type="entry name" value="Plant_nsLTP"/>
</dbReference>
<evidence type="ECO:0000256" key="2">
    <source>
        <dbReference type="ARBA" id="ARBA00023157"/>
    </source>
</evidence>
<comment type="similarity">
    <text evidence="1">Belongs to the plant LTP family.</text>
</comment>
<keyword evidence="6" id="KW-1185">Reference proteome</keyword>
<dbReference type="SUPFAM" id="SSF47699">
    <property type="entry name" value="Bifunctional inhibitor/lipid-transfer protein/seed storage 2S albumin"/>
    <property type="match status" value="1"/>
</dbReference>
<dbReference type="GO" id="GO:0008289">
    <property type="term" value="F:lipid binding"/>
    <property type="evidence" value="ECO:0007669"/>
    <property type="project" value="InterPro"/>
</dbReference>
<dbReference type="GO" id="GO:0006869">
    <property type="term" value="P:lipid transport"/>
    <property type="evidence" value="ECO:0007669"/>
    <property type="project" value="InterPro"/>
</dbReference>
<dbReference type="OMA" id="KLSFNMH"/>
<keyword evidence="2" id="KW-1015">Disulfide bond</keyword>
<keyword evidence="3" id="KW-0732">Signal</keyword>
<evidence type="ECO:0000256" key="1">
    <source>
        <dbReference type="ARBA" id="ARBA00009748"/>
    </source>
</evidence>
<dbReference type="Gene3D" id="1.10.110.10">
    <property type="entry name" value="Plant lipid-transfer and hydrophobic proteins"/>
    <property type="match status" value="1"/>
</dbReference>
<dbReference type="OrthoDB" id="1393584at2759"/>
<reference evidence="5" key="1">
    <citation type="journal article" date="2012" name="Nat. Biotechnol.">
        <title>Draft genome sequence of pigeonpea (Cajanus cajan), an orphan legume crop of resource-poor farmers.</title>
        <authorList>
            <person name="Varshney R.K."/>
            <person name="Chen W."/>
            <person name="Li Y."/>
            <person name="Bharti A.K."/>
            <person name="Saxena R.K."/>
            <person name="Schlueter J.A."/>
            <person name="Donoghue M.T."/>
            <person name="Azam S."/>
            <person name="Fan G."/>
            <person name="Whaley A.M."/>
            <person name="Farmer A.D."/>
            <person name="Sheridan J."/>
            <person name="Iwata A."/>
            <person name="Tuteja R."/>
            <person name="Penmetsa R.V."/>
            <person name="Wu W."/>
            <person name="Upadhyaya H.D."/>
            <person name="Yang S.P."/>
            <person name="Shah T."/>
            <person name="Saxena K.B."/>
            <person name="Michael T."/>
            <person name="McCombie W.R."/>
            <person name="Yang B."/>
            <person name="Zhang G."/>
            <person name="Yang H."/>
            <person name="Wang J."/>
            <person name="Spillane C."/>
            <person name="Cook D.R."/>
            <person name="May G.D."/>
            <person name="Xu X."/>
            <person name="Jackson S.A."/>
        </authorList>
    </citation>
    <scope>NUCLEOTIDE SEQUENCE [LARGE SCALE GENOMIC DNA]</scope>
</reference>
<evidence type="ECO:0000313" key="5">
    <source>
        <dbReference type="EMBL" id="KYP34411.1"/>
    </source>
</evidence>
<dbReference type="Proteomes" id="UP000075243">
    <property type="component" value="Unassembled WGS sequence"/>
</dbReference>
<organism evidence="5 6">
    <name type="scientific">Cajanus cajan</name>
    <name type="common">Pigeon pea</name>
    <name type="synonym">Cajanus indicus</name>
    <dbReference type="NCBI Taxonomy" id="3821"/>
    <lineage>
        <taxon>Eukaryota</taxon>
        <taxon>Viridiplantae</taxon>
        <taxon>Streptophyta</taxon>
        <taxon>Embryophyta</taxon>
        <taxon>Tracheophyta</taxon>
        <taxon>Spermatophyta</taxon>
        <taxon>Magnoliopsida</taxon>
        <taxon>eudicotyledons</taxon>
        <taxon>Gunneridae</taxon>
        <taxon>Pentapetalae</taxon>
        <taxon>rosids</taxon>
        <taxon>fabids</taxon>
        <taxon>Fabales</taxon>
        <taxon>Fabaceae</taxon>
        <taxon>Papilionoideae</taxon>
        <taxon>50 kb inversion clade</taxon>
        <taxon>NPAAA clade</taxon>
        <taxon>indigoferoid/millettioid clade</taxon>
        <taxon>Phaseoleae</taxon>
        <taxon>Cajanus</taxon>
    </lineage>
</organism>
<evidence type="ECO:0000313" key="6">
    <source>
        <dbReference type="Proteomes" id="UP000075243"/>
    </source>
</evidence>
<feature type="chain" id="PRO_5007587550" description="Bifunctional inhibitor/plant lipid transfer protein/seed storage helical domain-containing protein" evidence="3">
    <location>
        <begin position="27"/>
        <end position="131"/>
    </location>
</feature>
<protein>
    <recommendedName>
        <fullName evidence="4">Bifunctional inhibitor/plant lipid transfer protein/seed storage helical domain-containing protein</fullName>
    </recommendedName>
</protein>
<dbReference type="EMBL" id="KQ484603">
    <property type="protein sequence ID" value="KYP34411.1"/>
    <property type="molecule type" value="Genomic_DNA"/>
</dbReference>
<name>A0A151QVQ1_CAJCA</name>
<evidence type="ECO:0000256" key="3">
    <source>
        <dbReference type="SAM" id="SignalP"/>
    </source>
</evidence>
<evidence type="ECO:0000259" key="4">
    <source>
        <dbReference type="Pfam" id="PF00234"/>
    </source>
</evidence>
<dbReference type="InterPro" id="IPR036312">
    <property type="entry name" value="Bifun_inhib/LTP/seed_sf"/>
</dbReference>
<dbReference type="PANTHER" id="PTHR33076">
    <property type="entry name" value="NON-SPECIFIC LIPID-TRANSFER PROTEIN 2-RELATED"/>
    <property type="match status" value="1"/>
</dbReference>
<dbReference type="InterPro" id="IPR016140">
    <property type="entry name" value="Bifunc_inhib/LTP/seed_store"/>
</dbReference>
<gene>
    <name evidence="5" type="ORF">KK1_044631</name>
</gene>
<sequence>MGEKKVLGLVMFVMAYTLAMITHTASDIPATCNGDEPVLTFCGPYLVNKVPNPSSDCCKGATKVFNRAMGDNTGQGIRDLCNCLRGAGPSLGFQQPNLINLPSLCGIKTTFSMPLCILGPNVLLSNQEKNY</sequence>
<dbReference type="Pfam" id="PF00234">
    <property type="entry name" value="Tryp_alpha_amyl"/>
    <property type="match status" value="1"/>
</dbReference>
<dbReference type="Gramene" id="C.cajan_45313.t">
    <property type="protein sequence ID" value="C.cajan_45313.t.cds1"/>
    <property type="gene ID" value="C.cajan_45313"/>
</dbReference>
<proteinExistence type="inferred from homology"/>
<feature type="signal peptide" evidence="3">
    <location>
        <begin position="1"/>
        <end position="26"/>
    </location>
</feature>
<accession>A0A151QVQ1</accession>